<dbReference type="PROSITE" id="PS00893">
    <property type="entry name" value="NUDIX_BOX"/>
    <property type="match status" value="1"/>
</dbReference>
<sequence length="153" mass="17617">MRQSKTNIKKEIPTFGLKQEGMHYQNKASVYAIAFDKRQQKYLSVRTNSQHFFLPGGGMEVGETPEQALHRELLEETGYTIRIEAPIGRAKQYLIAQNGQAILNDAFFYEVTLLELTQAAVEVDHLPTWLSLQDTDKLFHAHQRWAVREAVDR</sequence>
<reference evidence="5 6" key="1">
    <citation type="submission" date="2019-10" db="EMBL/GenBank/DDBJ databases">
        <authorList>
            <person name="Karimi E."/>
        </authorList>
    </citation>
    <scope>NUCLEOTIDE SEQUENCE [LARGE SCALE GENOMIC DNA]</scope>
    <source>
        <strain evidence="5">Exiguobacterium sp. 9Y</strain>
    </source>
</reference>
<dbReference type="PRINTS" id="PR00502">
    <property type="entry name" value="NUDIXFAMILY"/>
</dbReference>
<dbReference type="GO" id="GO:0016787">
    <property type="term" value="F:hydrolase activity"/>
    <property type="evidence" value="ECO:0007669"/>
    <property type="project" value="UniProtKB-KW"/>
</dbReference>
<feature type="domain" description="Nudix hydrolase" evidence="4">
    <location>
        <begin position="25"/>
        <end position="152"/>
    </location>
</feature>
<evidence type="ECO:0000256" key="3">
    <source>
        <dbReference type="RuleBase" id="RU003476"/>
    </source>
</evidence>
<dbReference type="InterPro" id="IPR000086">
    <property type="entry name" value="NUDIX_hydrolase_dom"/>
</dbReference>
<comment type="cofactor">
    <cofactor evidence="1">
        <name>Mg(2+)</name>
        <dbReference type="ChEBI" id="CHEBI:18420"/>
    </cofactor>
</comment>
<dbReference type="RefSeq" id="WP_159172565.1">
    <property type="nucleotide sequence ID" value="NZ_LR732308.1"/>
</dbReference>
<dbReference type="AlphaFoldDB" id="A0A653II47"/>
<proteinExistence type="inferred from homology"/>
<dbReference type="Proteomes" id="UP000439752">
    <property type="component" value="Unassembled WGS sequence"/>
</dbReference>
<name>A0A653II47_9BACL</name>
<keyword evidence="2 3" id="KW-0378">Hydrolase</keyword>
<protein>
    <recommendedName>
        <fullName evidence="4">Nudix hydrolase domain-containing protein</fullName>
    </recommendedName>
</protein>
<dbReference type="InterPro" id="IPR020084">
    <property type="entry name" value="NUDIX_hydrolase_CS"/>
</dbReference>
<comment type="similarity">
    <text evidence="3">Belongs to the Nudix hydrolase family.</text>
</comment>
<dbReference type="InterPro" id="IPR015797">
    <property type="entry name" value="NUDIX_hydrolase-like_dom_sf"/>
</dbReference>
<dbReference type="PANTHER" id="PTHR43046">
    <property type="entry name" value="GDP-MANNOSE MANNOSYL HYDROLASE"/>
    <property type="match status" value="1"/>
</dbReference>
<evidence type="ECO:0000256" key="1">
    <source>
        <dbReference type="ARBA" id="ARBA00001946"/>
    </source>
</evidence>
<dbReference type="SUPFAM" id="SSF55811">
    <property type="entry name" value="Nudix"/>
    <property type="match status" value="1"/>
</dbReference>
<dbReference type="InterPro" id="IPR020476">
    <property type="entry name" value="Nudix_hydrolase"/>
</dbReference>
<organism evidence="5 6">
    <name type="scientific">Exiguobacterium oxidotolerans</name>
    <dbReference type="NCBI Taxonomy" id="223958"/>
    <lineage>
        <taxon>Bacteria</taxon>
        <taxon>Bacillati</taxon>
        <taxon>Bacillota</taxon>
        <taxon>Bacilli</taxon>
        <taxon>Bacillales</taxon>
        <taxon>Bacillales Family XII. Incertae Sedis</taxon>
        <taxon>Exiguobacterium</taxon>
    </lineage>
</organism>
<accession>A0A653II47</accession>
<dbReference type="PANTHER" id="PTHR43046:SF2">
    <property type="entry name" value="8-OXO-DGTP DIPHOSPHATASE-RELATED"/>
    <property type="match status" value="1"/>
</dbReference>
<dbReference type="PROSITE" id="PS51462">
    <property type="entry name" value="NUDIX"/>
    <property type="match status" value="1"/>
</dbReference>
<dbReference type="Pfam" id="PF00293">
    <property type="entry name" value="NUDIX"/>
    <property type="match status" value="1"/>
</dbReference>
<dbReference type="EMBL" id="CABWKQ010000058">
    <property type="protein sequence ID" value="VWX38707.1"/>
    <property type="molecule type" value="Genomic_DNA"/>
</dbReference>
<evidence type="ECO:0000259" key="4">
    <source>
        <dbReference type="PROSITE" id="PS51462"/>
    </source>
</evidence>
<gene>
    <name evidence="5" type="ORF">EXIGUO9Y_80035</name>
</gene>
<evidence type="ECO:0000313" key="5">
    <source>
        <dbReference type="EMBL" id="VWX38707.1"/>
    </source>
</evidence>
<keyword evidence="6" id="KW-1185">Reference proteome</keyword>
<evidence type="ECO:0000313" key="6">
    <source>
        <dbReference type="Proteomes" id="UP000439752"/>
    </source>
</evidence>
<evidence type="ECO:0000256" key="2">
    <source>
        <dbReference type="ARBA" id="ARBA00022801"/>
    </source>
</evidence>
<dbReference type="Gene3D" id="3.90.79.10">
    <property type="entry name" value="Nucleoside Triphosphate Pyrophosphohydrolase"/>
    <property type="match status" value="1"/>
</dbReference>